<feature type="non-terminal residue" evidence="3">
    <location>
        <position position="1"/>
    </location>
</feature>
<dbReference type="Pfam" id="PF13307">
    <property type="entry name" value="Helicase_C_2"/>
    <property type="match status" value="1"/>
</dbReference>
<feature type="domain" description="ATP-dependent helicase C-terminal" evidence="2">
    <location>
        <begin position="1"/>
        <end position="99"/>
    </location>
</feature>
<keyword evidence="3" id="KW-0547">Nucleotide-binding</keyword>
<dbReference type="GO" id="GO:0016818">
    <property type="term" value="F:hydrolase activity, acting on acid anhydrides, in phosphorus-containing anhydrides"/>
    <property type="evidence" value="ECO:0007669"/>
    <property type="project" value="InterPro"/>
</dbReference>
<dbReference type="GO" id="GO:0006139">
    <property type="term" value="P:nucleobase-containing compound metabolic process"/>
    <property type="evidence" value="ECO:0007669"/>
    <property type="project" value="InterPro"/>
</dbReference>
<keyword evidence="3" id="KW-0067">ATP-binding</keyword>
<proteinExistence type="inferred from homology"/>
<dbReference type="GO" id="GO:0003678">
    <property type="term" value="F:DNA helicase activity"/>
    <property type="evidence" value="ECO:0007669"/>
    <property type="project" value="TreeGrafter"/>
</dbReference>
<dbReference type="InterPro" id="IPR006555">
    <property type="entry name" value="ATP-dep_Helicase_C"/>
</dbReference>
<dbReference type="PANTHER" id="PTHR11472:SF34">
    <property type="entry name" value="REGULATOR OF TELOMERE ELONGATION HELICASE 1"/>
    <property type="match status" value="1"/>
</dbReference>
<feature type="non-terminal residue" evidence="3">
    <location>
        <position position="131"/>
    </location>
</feature>
<dbReference type="GO" id="GO:0005524">
    <property type="term" value="F:ATP binding"/>
    <property type="evidence" value="ECO:0007669"/>
    <property type="project" value="InterPro"/>
</dbReference>
<dbReference type="Gene3D" id="3.40.50.300">
    <property type="entry name" value="P-loop containing nucleotide triphosphate hydrolases"/>
    <property type="match status" value="1"/>
</dbReference>
<comment type="similarity">
    <text evidence="1">Belongs to the helicase family. DinG subfamily.</text>
</comment>
<dbReference type="GO" id="GO:0003676">
    <property type="term" value="F:nucleic acid binding"/>
    <property type="evidence" value="ECO:0007669"/>
    <property type="project" value="InterPro"/>
</dbReference>
<reference evidence="3 4" key="1">
    <citation type="journal article" date="2016" name="Front. Microbiol.">
        <title>Comprehensive Phylogenetic Analysis of Bovine Non-aureus Staphylococci Species Based on Whole-Genome Sequencing.</title>
        <authorList>
            <person name="Naushad S."/>
            <person name="Barkema H.W."/>
            <person name="Luby C."/>
            <person name="Condas L.A."/>
            <person name="Nobrega D.B."/>
            <person name="Carson D.A."/>
            <person name="De Buck J."/>
        </authorList>
    </citation>
    <scope>NUCLEOTIDE SEQUENCE [LARGE SCALE GENOMIC DNA]</scope>
    <source>
        <strain evidence="3 4">SNUC 4337</strain>
    </source>
</reference>
<protein>
    <submittedName>
        <fullName evidence="3">ATP-dependent helicase</fullName>
    </submittedName>
</protein>
<dbReference type="PANTHER" id="PTHR11472">
    <property type="entry name" value="DNA REPAIR DEAD HELICASE RAD3/XP-D SUBFAMILY MEMBER"/>
    <property type="match status" value="1"/>
</dbReference>
<gene>
    <name evidence="3" type="ORF">BUZ61_19755</name>
</gene>
<accession>A0A2T4RXL1</accession>
<dbReference type="InterPro" id="IPR045028">
    <property type="entry name" value="DinG/Rad3-like"/>
</dbReference>
<evidence type="ECO:0000313" key="4">
    <source>
        <dbReference type="Proteomes" id="UP000240400"/>
    </source>
</evidence>
<comment type="caution">
    <text evidence="3">The sequence shown here is derived from an EMBL/GenBank/DDBJ whole genome shotgun (WGS) entry which is preliminary data.</text>
</comment>
<organism evidence="3 4">
    <name type="scientific">Staphylococcus nepalensis</name>
    <dbReference type="NCBI Taxonomy" id="214473"/>
    <lineage>
        <taxon>Bacteria</taxon>
        <taxon>Bacillati</taxon>
        <taxon>Bacillota</taxon>
        <taxon>Bacilli</taxon>
        <taxon>Bacillales</taxon>
        <taxon>Staphylococcaceae</taxon>
        <taxon>Staphylococcus</taxon>
    </lineage>
</organism>
<evidence type="ECO:0000313" key="3">
    <source>
        <dbReference type="EMBL" id="PTK34675.1"/>
    </source>
</evidence>
<dbReference type="Proteomes" id="UP000240400">
    <property type="component" value="Unassembled WGS sequence"/>
</dbReference>
<keyword evidence="3" id="KW-0347">Helicase</keyword>
<evidence type="ECO:0000259" key="2">
    <source>
        <dbReference type="SMART" id="SM00491"/>
    </source>
</evidence>
<keyword evidence="3" id="KW-0378">Hydrolase</keyword>
<dbReference type="InterPro" id="IPR027417">
    <property type="entry name" value="P-loop_NTPase"/>
</dbReference>
<dbReference type="AlphaFoldDB" id="A0A2T4RXL1"/>
<dbReference type="RefSeq" id="WP_275128328.1">
    <property type="nucleotide sequence ID" value="NZ_PZHR01001238.1"/>
</dbReference>
<name>A0A2T4RXL1_9STAP</name>
<evidence type="ECO:0000256" key="1">
    <source>
        <dbReference type="ARBA" id="ARBA00038058"/>
    </source>
</evidence>
<dbReference type="EMBL" id="PZHR01001238">
    <property type="protein sequence ID" value="PTK34675.1"/>
    <property type="molecule type" value="Genomic_DNA"/>
</dbReference>
<sequence>YKIAQQFNSFDKAILLGTGTFFEGFDFQGDGIKCVMIAKLPFMNQNNTKYWLMDSEFVSTFKDYVLPDAVIRFRQGLGRLIRNENDKGIIVSFDDRLIKSNYQHFFMHTLKAFNQQIGNLQKFSKILKRLT</sequence>
<dbReference type="SMART" id="SM00491">
    <property type="entry name" value="HELICc2"/>
    <property type="match status" value="1"/>
</dbReference>